<dbReference type="Proteomes" id="UP000683511">
    <property type="component" value="Chromosome"/>
</dbReference>
<dbReference type="AlphaFoldDB" id="A0A975T9K3"/>
<sequence>MSGQGLSKIDLTSTISLEGQFEPCLSRKRPNLVEKIYLSIVTKTR</sequence>
<dbReference type="EMBL" id="CP021056">
    <property type="protein sequence ID" value="QXE24549.1"/>
    <property type="molecule type" value="Genomic_DNA"/>
</dbReference>
<name>A0A975T9K3_9NOST</name>
<evidence type="ECO:0000313" key="1">
    <source>
        <dbReference type="EMBL" id="QXE24549.1"/>
    </source>
</evidence>
<protein>
    <submittedName>
        <fullName evidence="1">Uncharacterized protein</fullName>
    </submittedName>
</protein>
<reference evidence="1" key="1">
    <citation type="submission" date="2017-04" db="EMBL/GenBank/DDBJ databases">
        <title>Genome deletions in a multicellular cyanobacterial endosymbiont for morphological adaptation in marine diatoms.</title>
        <authorList>
            <person name="Wang Y."/>
            <person name="Gao H."/>
            <person name="Li R."/>
            <person name="Xu X."/>
        </authorList>
    </citation>
    <scope>NUCLEOTIDE SEQUENCE</scope>
    <source>
        <strain evidence="1">FACHB 800</strain>
    </source>
</reference>
<proteinExistence type="predicted"/>
<gene>
    <name evidence="1" type="ORF">B6N60_03254</name>
</gene>
<keyword evidence="2" id="KW-1185">Reference proteome</keyword>
<accession>A0A975T9K3</accession>
<evidence type="ECO:0000313" key="2">
    <source>
        <dbReference type="Proteomes" id="UP000683511"/>
    </source>
</evidence>
<dbReference type="KEGG" id="rsin:B6N60_03254"/>
<organism evidence="1 2">
    <name type="scientific">Richelia sinica FACHB-800</name>
    <dbReference type="NCBI Taxonomy" id="1357546"/>
    <lineage>
        <taxon>Bacteria</taxon>
        <taxon>Bacillati</taxon>
        <taxon>Cyanobacteriota</taxon>
        <taxon>Cyanophyceae</taxon>
        <taxon>Nostocales</taxon>
        <taxon>Nostocaceae</taxon>
        <taxon>Richelia</taxon>
    </lineage>
</organism>